<comment type="subcellular location">
    <subcellularLocation>
        <location evidence="3">Mitochondrion inner membrane</location>
        <topology evidence="3">Peripheral membrane protein</topology>
    </subcellularLocation>
    <subcellularLocation>
        <location evidence="2">Mitochondrion intermembrane space</location>
    </subcellularLocation>
</comment>
<keyword evidence="7" id="KW-0999">Mitochondrion inner membrane</keyword>
<sequence>MAAPVIRTPFTDIFGRFFTNQGHGQCRDFELNFYECMEAYGLPRGWKKCDDYYEDFMECLSHDKRRKRIELMQAERLRQYKDGERDRRNYYAAPPKWDSYPRHQR</sequence>
<proteinExistence type="inferred from homology"/>
<keyword evidence="11 12" id="KW-1015">Disulfide bond</keyword>
<dbReference type="PANTHER" id="PTHR21268">
    <property type="entry name" value="NADH DEHYDROGENASE [UBIQUINONE] IRON-SULFUR PROTEIN 5"/>
    <property type="match status" value="1"/>
</dbReference>
<organism evidence="14 15">
    <name type="scientific">Strigamia maritima</name>
    <name type="common">European centipede</name>
    <name type="synonym">Geophilus maritimus</name>
    <dbReference type="NCBI Taxonomy" id="126957"/>
    <lineage>
        <taxon>Eukaryota</taxon>
        <taxon>Metazoa</taxon>
        <taxon>Ecdysozoa</taxon>
        <taxon>Arthropoda</taxon>
        <taxon>Myriapoda</taxon>
        <taxon>Chilopoda</taxon>
        <taxon>Pleurostigmophora</taxon>
        <taxon>Geophilomorpha</taxon>
        <taxon>Linotaeniidae</taxon>
        <taxon>Strigamia</taxon>
    </lineage>
</organism>
<evidence type="ECO:0000256" key="6">
    <source>
        <dbReference type="ARBA" id="ARBA00022660"/>
    </source>
</evidence>
<keyword evidence="8" id="KW-0249">Electron transport</keyword>
<dbReference type="PhylomeDB" id="T1JLL9"/>
<accession>T1JLL9</accession>
<evidence type="ECO:0000256" key="3">
    <source>
        <dbReference type="ARBA" id="ARBA00004637"/>
    </source>
</evidence>
<evidence type="ECO:0000256" key="13">
    <source>
        <dbReference type="SAM" id="MobiDB-lite"/>
    </source>
</evidence>
<dbReference type="STRING" id="126957.T1JLL9"/>
<keyword evidence="15" id="KW-1185">Reference proteome</keyword>
<keyword evidence="9" id="KW-0496">Mitochondrion</keyword>
<dbReference type="EnsemblMetazoa" id="SMAR014749-RA">
    <property type="protein sequence ID" value="SMAR014749-PA"/>
    <property type="gene ID" value="SMAR014749"/>
</dbReference>
<evidence type="ECO:0000256" key="9">
    <source>
        <dbReference type="ARBA" id="ARBA00023128"/>
    </source>
</evidence>
<dbReference type="HOGENOM" id="CLU_160216_0_0_1"/>
<evidence type="ECO:0000313" key="14">
    <source>
        <dbReference type="EnsemblMetazoa" id="SMAR014749-PA"/>
    </source>
</evidence>
<name>T1JLL9_STRMM</name>
<dbReference type="PROSITE" id="PS51808">
    <property type="entry name" value="CHCH"/>
    <property type="match status" value="1"/>
</dbReference>
<dbReference type="AlphaFoldDB" id="T1JLL9"/>
<protein>
    <submittedName>
        <fullName evidence="14">Uncharacterized protein</fullName>
    </submittedName>
</protein>
<feature type="disulfide bond" evidence="12">
    <location>
        <begin position="26"/>
        <end position="59"/>
    </location>
</feature>
<dbReference type="OMA" id="RICGFFE"/>
<reference evidence="14" key="2">
    <citation type="submission" date="2015-02" db="UniProtKB">
        <authorList>
            <consortium name="EnsemblMetazoa"/>
        </authorList>
    </citation>
    <scope>IDENTIFICATION</scope>
</reference>
<evidence type="ECO:0000256" key="8">
    <source>
        <dbReference type="ARBA" id="ARBA00022982"/>
    </source>
</evidence>
<feature type="region of interest" description="Disordered" evidence="13">
    <location>
        <begin position="86"/>
        <end position="105"/>
    </location>
</feature>
<reference evidence="15" key="1">
    <citation type="submission" date="2011-05" db="EMBL/GenBank/DDBJ databases">
        <authorList>
            <person name="Richards S.R."/>
            <person name="Qu J."/>
            <person name="Jiang H."/>
            <person name="Jhangiani S.N."/>
            <person name="Agravi P."/>
            <person name="Goodspeed R."/>
            <person name="Gross S."/>
            <person name="Mandapat C."/>
            <person name="Jackson L."/>
            <person name="Mathew T."/>
            <person name="Pu L."/>
            <person name="Thornton R."/>
            <person name="Saada N."/>
            <person name="Wilczek-Boney K.B."/>
            <person name="Lee S."/>
            <person name="Kovar C."/>
            <person name="Wu Y."/>
            <person name="Scherer S.E."/>
            <person name="Worley K.C."/>
            <person name="Muzny D.M."/>
            <person name="Gibbs R."/>
        </authorList>
    </citation>
    <scope>NUCLEOTIDE SEQUENCE</scope>
    <source>
        <strain evidence="15">Brora</strain>
    </source>
</reference>
<feature type="disulfide bond" evidence="12">
    <location>
        <begin position="36"/>
        <end position="49"/>
    </location>
</feature>
<dbReference type="GO" id="GO:0005743">
    <property type="term" value="C:mitochondrial inner membrane"/>
    <property type="evidence" value="ECO:0007669"/>
    <property type="project" value="UniProtKB-SubCell"/>
</dbReference>
<evidence type="ECO:0000256" key="12">
    <source>
        <dbReference type="PIRSR" id="PIRSR619342-50"/>
    </source>
</evidence>
<dbReference type="EMBL" id="JH431644">
    <property type="status" value="NOT_ANNOTATED_CDS"/>
    <property type="molecule type" value="Genomic_DNA"/>
</dbReference>
<dbReference type="InterPro" id="IPR019342">
    <property type="entry name" value="NADH_UbQ_OxRdtase_FeS-su5"/>
</dbReference>
<evidence type="ECO:0000256" key="4">
    <source>
        <dbReference type="ARBA" id="ARBA00007372"/>
    </source>
</evidence>
<comment type="similarity">
    <text evidence="4">Belongs to the complex I NDUFS5 subunit family.</text>
</comment>
<dbReference type="PANTHER" id="PTHR21268:SF2">
    <property type="entry name" value="NADH DEHYDROGENASE [UBIQUINONE] IRON-SULFUR PROTEIN 5"/>
    <property type="match status" value="1"/>
</dbReference>
<evidence type="ECO:0000256" key="11">
    <source>
        <dbReference type="ARBA" id="ARBA00023157"/>
    </source>
</evidence>
<evidence type="ECO:0000256" key="2">
    <source>
        <dbReference type="ARBA" id="ARBA00004569"/>
    </source>
</evidence>
<keyword evidence="6" id="KW-0679">Respiratory chain</keyword>
<comment type="function">
    <text evidence="1">Accessory subunit of the mitochondrial membrane respiratory chain NADH dehydrogenase (Complex I), that is believed not to be involved in catalysis. Complex I functions in the transfer of electrons from NADH to the respiratory chain. The immediate electron acceptor for the enzyme is believed to be ubiquinone.</text>
</comment>
<keyword evidence="10" id="KW-0472">Membrane</keyword>
<evidence type="ECO:0000256" key="1">
    <source>
        <dbReference type="ARBA" id="ARBA00003195"/>
    </source>
</evidence>
<evidence type="ECO:0000313" key="15">
    <source>
        <dbReference type="Proteomes" id="UP000014500"/>
    </source>
</evidence>
<dbReference type="eggNOG" id="KOG4110">
    <property type="taxonomic scope" value="Eukaryota"/>
</dbReference>
<evidence type="ECO:0000256" key="7">
    <source>
        <dbReference type="ARBA" id="ARBA00022792"/>
    </source>
</evidence>
<evidence type="ECO:0000256" key="10">
    <source>
        <dbReference type="ARBA" id="ARBA00023136"/>
    </source>
</evidence>
<dbReference type="Pfam" id="PF10200">
    <property type="entry name" value="Ndufs5"/>
    <property type="match status" value="1"/>
</dbReference>
<dbReference type="Proteomes" id="UP000014500">
    <property type="component" value="Unassembled WGS sequence"/>
</dbReference>
<dbReference type="GO" id="GO:0005758">
    <property type="term" value="C:mitochondrial intermembrane space"/>
    <property type="evidence" value="ECO:0007669"/>
    <property type="project" value="UniProtKB-SubCell"/>
</dbReference>
<keyword evidence="5" id="KW-0813">Transport</keyword>
<evidence type="ECO:0000256" key="5">
    <source>
        <dbReference type="ARBA" id="ARBA00022448"/>
    </source>
</evidence>